<evidence type="ECO:0000256" key="1">
    <source>
        <dbReference type="ARBA" id="ARBA00006484"/>
    </source>
</evidence>
<dbReference type="Pfam" id="PF00106">
    <property type="entry name" value="adh_short"/>
    <property type="match status" value="2"/>
</dbReference>
<evidence type="ECO:0000313" key="4">
    <source>
        <dbReference type="EMBL" id="KAF2096101.1"/>
    </source>
</evidence>
<comment type="caution">
    <text evidence="4">The sequence shown here is derived from an EMBL/GenBank/DDBJ whole genome shotgun (WGS) entry which is preliminary data.</text>
</comment>
<keyword evidence="2" id="KW-0560">Oxidoreductase</keyword>
<dbReference type="InterPro" id="IPR002347">
    <property type="entry name" value="SDR_fam"/>
</dbReference>
<comment type="similarity">
    <text evidence="1">Belongs to the short-chain dehydrogenases/reductases (SDR) family.</text>
</comment>
<gene>
    <name evidence="4" type="ORF">NA57DRAFT_43895</name>
</gene>
<dbReference type="SMART" id="SM00822">
    <property type="entry name" value="PKS_KR"/>
    <property type="match status" value="1"/>
</dbReference>
<dbReference type="PRINTS" id="PR00081">
    <property type="entry name" value="GDHRDH"/>
</dbReference>
<dbReference type="GO" id="GO:0050664">
    <property type="term" value="F:oxidoreductase activity, acting on NAD(P)H, oxygen as acceptor"/>
    <property type="evidence" value="ECO:0007669"/>
    <property type="project" value="TreeGrafter"/>
</dbReference>
<dbReference type="PANTHER" id="PTHR43008:SF4">
    <property type="entry name" value="CHAIN DEHYDROGENASE, PUTATIVE (AFU_ORTHOLOGUE AFUA_4G08710)-RELATED"/>
    <property type="match status" value="1"/>
</dbReference>
<dbReference type="GO" id="GO:0016616">
    <property type="term" value="F:oxidoreductase activity, acting on the CH-OH group of donors, NAD or NADP as acceptor"/>
    <property type="evidence" value="ECO:0007669"/>
    <property type="project" value="UniProtKB-ARBA"/>
</dbReference>
<dbReference type="InterPro" id="IPR057326">
    <property type="entry name" value="KR_dom"/>
</dbReference>
<keyword evidence="5" id="KW-1185">Reference proteome</keyword>
<reference evidence="4" key="1">
    <citation type="journal article" date="2020" name="Stud. Mycol.">
        <title>101 Dothideomycetes genomes: a test case for predicting lifestyles and emergence of pathogens.</title>
        <authorList>
            <person name="Haridas S."/>
            <person name="Albert R."/>
            <person name="Binder M."/>
            <person name="Bloem J."/>
            <person name="Labutti K."/>
            <person name="Salamov A."/>
            <person name="Andreopoulos B."/>
            <person name="Baker S."/>
            <person name="Barry K."/>
            <person name="Bills G."/>
            <person name="Bluhm B."/>
            <person name="Cannon C."/>
            <person name="Castanera R."/>
            <person name="Culley D."/>
            <person name="Daum C."/>
            <person name="Ezra D."/>
            <person name="Gonzalez J."/>
            <person name="Henrissat B."/>
            <person name="Kuo A."/>
            <person name="Liang C."/>
            <person name="Lipzen A."/>
            <person name="Lutzoni F."/>
            <person name="Magnuson J."/>
            <person name="Mondo S."/>
            <person name="Nolan M."/>
            <person name="Ohm R."/>
            <person name="Pangilinan J."/>
            <person name="Park H.-J."/>
            <person name="Ramirez L."/>
            <person name="Alfaro M."/>
            <person name="Sun H."/>
            <person name="Tritt A."/>
            <person name="Yoshinaga Y."/>
            <person name="Zwiers L.-H."/>
            <person name="Turgeon B."/>
            <person name="Goodwin S."/>
            <person name="Spatafora J."/>
            <person name="Crous P."/>
            <person name="Grigoriev I."/>
        </authorList>
    </citation>
    <scope>NUCLEOTIDE SEQUENCE</scope>
    <source>
        <strain evidence="4">CBS 133067</strain>
    </source>
</reference>
<dbReference type="InterPro" id="IPR036291">
    <property type="entry name" value="NAD(P)-bd_dom_sf"/>
</dbReference>
<dbReference type="OrthoDB" id="417891at2759"/>
<protein>
    <submittedName>
        <fullName evidence="4">NADP-dependent mannitol dehydrogenase</fullName>
    </submittedName>
</protein>
<evidence type="ECO:0000313" key="5">
    <source>
        <dbReference type="Proteomes" id="UP000799772"/>
    </source>
</evidence>
<dbReference type="SUPFAM" id="SSF51735">
    <property type="entry name" value="NAD(P)-binding Rossmann-fold domains"/>
    <property type="match status" value="1"/>
</dbReference>
<evidence type="ECO:0000256" key="2">
    <source>
        <dbReference type="ARBA" id="ARBA00023002"/>
    </source>
</evidence>
<evidence type="ECO:0000259" key="3">
    <source>
        <dbReference type="SMART" id="SM00822"/>
    </source>
</evidence>
<name>A0A9P4M2W9_9PEZI</name>
<dbReference type="EMBL" id="ML978130">
    <property type="protein sequence ID" value="KAF2096101.1"/>
    <property type="molecule type" value="Genomic_DNA"/>
</dbReference>
<dbReference type="Gene3D" id="3.40.50.720">
    <property type="entry name" value="NAD(P)-binding Rossmann-like Domain"/>
    <property type="match status" value="1"/>
</dbReference>
<dbReference type="Proteomes" id="UP000799772">
    <property type="component" value="Unassembled WGS sequence"/>
</dbReference>
<dbReference type="AlphaFoldDB" id="A0A9P4M2W9"/>
<organism evidence="4 5">
    <name type="scientific">Rhizodiscina lignyota</name>
    <dbReference type="NCBI Taxonomy" id="1504668"/>
    <lineage>
        <taxon>Eukaryota</taxon>
        <taxon>Fungi</taxon>
        <taxon>Dikarya</taxon>
        <taxon>Ascomycota</taxon>
        <taxon>Pezizomycotina</taxon>
        <taxon>Dothideomycetes</taxon>
        <taxon>Pleosporomycetidae</taxon>
        <taxon>Aulographales</taxon>
        <taxon>Rhizodiscinaceae</taxon>
        <taxon>Rhizodiscina</taxon>
    </lineage>
</organism>
<feature type="domain" description="Ketoreductase" evidence="3">
    <location>
        <begin position="30"/>
        <end position="187"/>
    </location>
</feature>
<proteinExistence type="inferred from homology"/>
<dbReference type="PANTHER" id="PTHR43008">
    <property type="entry name" value="BENZIL REDUCTASE"/>
    <property type="match status" value="1"/>
</dbReference>
<accession>A0A9P4M2W9</accession>
<sequence>MTATAGITLQRTTDSFLHNNVFDLFSLKDRVVVITGGARGIGLALAFAVAEAGGQVAILDAAPDTHEHYKLLQERCSKVKYYQSDVTDYDRLKGTFVDIVEDFGRIDGLITAAGICPDQPFLERDPKSVERCFKINTLGTYYCAQLATKQMFTSDYCSSKGAVLALGQQLGAELAPVNVRVNCISPG</sequence>